<evidence type="ECO:0000259" key="9">
    <source>
        <dbReference type="PROSITE" id="PS50262"/>
    </source>
</evidence>
<evidence type="ECO:0000256" key="5">
    <source>
        <dbReference type="ARBA" id="ARBA00023136"/>
    </source>
</evidence>
<keyword evidence="4 8" id="KW-1133">Transmembrane helix</keyword>
<dbReference type="OrthoDB" id="5950040at2759"/>
<evidence type="ECO:0000256" key="2">
    <source>
        <dbReference type="ARBA" id="ARBA00022475"/>
    </source>
</evidence>
<comment type="similarity">
    <text evidence="7">Belongs to the G-protein coupled receptor 1 family.</text>
</comment>
<dbReference type="PhylomeDB" id="B3RMZ2"/>
<dbReference type="KEGG" id="tad:TRIADDRAFT_52978"/>
<dbReference type="GeneID" id="6750411"/>
<feature type="transmembrane region" description="Helical" evidence="8">
    <location>
        <begin position="252"/>
        <end position="275"/>
    </location>
</feature>
<dbReference type="PANTHER" id="PTHR24241">
    <property type="entry name" value="NEUROPEPTIDE RECEPTOR-RELATED G-PROTEIN COUPLED RECEPTOR"/>
    <property type="match status" value="1"/>
</dbReference>
<proteinExistence type="inferred from homology"/>
<dbReference type="EMBL" id="DS985242">
    <property type="protein sequence ID" value="EDV27362.1"/>
    <property type="molecule type" value="Genomic_DNA"/>
</dbReference>
<dbReference type="Proteomes" id="UP000009022">
    <property type="component" value="Unassembled WGS sequence"/>
</dbReference>
<reference evidence="10 11" key="1">
    <citation type="journal article" date="2008" name="Nature">
        <title>The Trichoplax genome and the nature of placozoans.</title>
        <authorList>
            <person name="Srivastava M."/>
            <person name="Begovic E."/>
            <person name="Chapman J."/>
            <person name="Putnam N.H."/>
            <person name="Hellsten U."/>
            <person name="Kawashima T."/>
            <person name="Kuo A."/>
            <person name="Mitros T."/>
            <person name="Salamov A."/>
            <person name="Carpenter M.L."/>
            <person name="Signorovitch A.Y."/>
            <person name="Moreno M.A."/>
            <person name="Kamm K."/>
            <person name="Grimwood J."/>
            <person name="Schmutz J."/>
            <person name="Shapiro H."/>
            <person name="Grigoriev I.V."/>
            <person name="Buss L.W."/>
            <person name="Schierwater B."/>
            <person name="Dellaporta S.L."/>
            <person name="Rokhsar D.S."/>
        </authorList>
    </citation>
    <scope>NUCLEOTIDE SEQUENCE [LARGE SCALE GENOMIC DNA]</scope>
    <source>
        <strain evidence="10 11">Grell-BS-1999</strain>
    </source>
</reference>
<dbReference type="GO" id="GO:0004930">
    <property type="term" value="F:G protein-coupled receptor activity"/>
    <property type="evidence" value="ECO:0000318"/>
    <property type="project" value="GO_Central"/>
</dbReference>
<evidence type="ECO:0000313" key="11">
    <source>
        <dbReference type="Proteomes" id="UP000009022"/>
    </source>
</evidence>
<feature type="domain" description="G-protein coupled receptors family 1 profile" evidence="9">
    <location>
        <begin position="1"/>
        <end position="272"/>
    </location>
</feature>
<feature type="transmembrane region" description="Helical" evidence="8">
    <location>
        <begin position="207"/>
        <end position="232"/>
    </location>
</feature>
<dbReference type="Pfam" id="PF00001">
    <property type="entry name" value="7tm_1"/>
    <property type="match status" value="1"/>
</dbReference>
<keyword evidence="2" id="KW-1003">Cell membrane</keyword>
<keyword evidence="11" id="KW-1185">Reference proteome</keyword>
<evidence type="ECO:0000256" key="3">
    <source>
        <dbReference type="ARBA" id="ARBA00022692"/>
    </source>
</evidence>
<keyword evidence="7" id="KW-0297">G-protein coupled receptor</keyword>
<evidence type="ECO:0000256" key="1">
    <source>
        <dbReference type="ARBA" id="ARBA00004651"/>
    </source>
</evidence>
<dbReference type="CTD" id="6750411"/>
<dbReference type="CDD" id="cd00637">
    <property type="entry name" value="7tm_classA_rhodopsin-like"/>
    <property type="match status" value="1"/>
</dbReference>
<feature type="transmembrane region" description="Helical" evidence="8">
    <location>
        <begin position="80"/>
        <end position="103"/>
    </location>
</feature>
<dbReference type="HOGENOM" id="CLU_848171_0_0_1"/>
<dbReference type="PROSITE" id="PS00237">
    <property type="entry name" value="G_PROTEIN_RECEP_F1_1"/>
    <property type="match status" value="1"/>
</dbReference>
<accession>B3RMZ2</accession>
<evidence type="ECO:0000256" key="4">
    <source>
        <dbReference type="ARBA" id="ARBA00022989"/>
    </source>
</evidence>
<dbReference type="SUPFAM" id="SSF81321">
    <property type="entry name" value="Family A G protein-coupled receptor-like"/>
    <property type="match status" value="1"/>
</dbReference>
<gene>
    <name evidence="10" type="ORF">TRIADDRAFT_52978</name>
</gene>
<sequence length="328" mass="38376">MTLADAICAASILIYTIALGVFESMDWPISSLRIVCKFFGPCQLITYITATQTLTAMSIERYNAVIHPHPKVTKKKNIHLIIIITWIIGIIMSIPFIQIITAVPQMHLPCEVIQYKNSTYNQVYAGIIITTQYIVPLIIMFYTYGYLITRLRYRRRHSQIFRSKKIMPNNQNELKRTIAYALPYITIPTHLQQIRRARHPGKYISDVIKMAVLVTIAFMILALPWTIVLAWMTIQRQNLSKIYKHSKGVLIYLVHLSQTSFLLTSLYNPILFCVFNQYFRQRLQQIFYLLFRRVTDHFRNLFHRFQEHTPLKDDDESSSISSRCTSNC</sequence>
<dbReference type="GO" id="GO:0005886">
    <property type="term" value="C:plasma membrane"/>
    <property type="evidence" value="ECO:0000318"/>
    <property type="project" value="GO_Central"/>
</dbReference>
<dbReference type="InterPro" id="IPR000276">
    <property type="entry name" value="GPCR_Rhodpsn"/>
</dbReference>
<keyword evidence="7" id="KW-0807">Transducer</keyword>
<name>B3RMZ2_TRIAD</name>
<dbReference type="eggNOG" id="KOG4219">
    <property type="taxonomic scope" value="Eukaryota"/>
</dbReference>
<dbReference type="GO" id="GO:0007186">
    <property type="term" value="P:G protein-coupled receptor signaling pathway"/>
    <property type="evidence" value="ECO:0000318"/>
    <property type="project" value="GO_Central"/>
</dbReference>
<evidence type="ECO:0000313" key="10">
    <source>
        <dbReference type="EMBL" id="EDV27362.1"/>
    </source>
</evidence>
<dbReference type="FunFam" id="1.20.1070.10:FF:000676">
    <property type="entry name" value="Predicted protein"/>
    <property type="match status" value="1"/>
</dbReference>
<feature type="transmembrane region" description="Helical" evidence="8">
    <location>
        <begin position="123"/>
        <end position="147"/>
    </location>
</feature>
<dbReference type="GO" id="GO:0032870">
    <property type="term" value="P:cellular response to hormone stimulus"/>
    <property type="evidence" value="ECO:0000318"/>
    <property type="project" value="GO_Central"/>
</dbReference>
<evidence type="ECO:0000256" key="6">
    <source>
        <dbReference type="ARBA" id="ARBA00023170"/>
    </source>
</evidence>
<keyword evidence="6 7" id="KW-0675">Receptor</keyword>
<dbReference type="Gene3D" id="1.20.1070.10">
    <property type="entry name" value="Rhodopsin 7-helix transmembrane proteins"/>
    <property type="match status" value="1"/>
</dbReference>
<dbReference type="PANTHER" id="PTHR24241:SF76">
    <property type="entry name" value="NEUROPEPTIDE SIFAMIDE RECEPTOR"/>
    <property type="match status" value="1"/>
</dbReference>
<dbReference type="InterPro" id="IPR017452">
    <property type="entry name" value="GPCR_Rhodpsn_7TM"/>
</dbReference>
<evidence type="ECO:0000256" key="8">
    <source>
        <dbReference type="SAM" id="Phobius"/>
    </source>
</evidence>
<keyword evidence="5 8" id="KW-0472">Membrane</keyword>
<dbReference type="PROSITE" id="PS50262">
    <property type="entry name" value="G_PROTEIN_RECEP_F1_2"/>
    <property type="match status" value="1"/>
</dbReference>
<evidence type="ECO:0000256" key="7">
    <source>
        <dbReference type="RuleBase" id="RU000688"/>
    </source>
</evidence>
<dbReference type="InParanoid" id="B3RMZ2"/>
<comment type="subcellular location">
    <subcellularLocation>
        <location evidence="1">Cell membrane</location>
        <topology evidence="1">Multi-pass membrane protein</topology>
    </subcellularLocation>
</comment>
<protein>
    <recommendedName>
        <fullName evidence="9">G-protein coupled receptors family 1 profile domain-containing protein</fullName>
    </recommendedName>
</protein>
<dbReference type="RefSeq" id="XP_002109196.1">
    <property type="nucleotide sequence ID" value="XM_002109160.1"/>
</dbReference>
<keyword evidence="3 7" id="KW-0812">Transmembrane</keyword>
<organism evidence="10 11">
    <name type="scientific">Trichoplax adhaerens</name>
    <name type="common">Trichoplax reptans</name>
    <dbReference type="NCBI Taxonomy" id="10228"/>
    <lineage>
        <taxon>Eukaryota</taxon>
        <taxon>Metazoa</taxon>
        <taxon>Placozoa</taxon>
        <taxon>Uniplacotomia</taxon>
        <taxon>Trichoplacea</taxon>
        <taxon>Trichoplacidae</taxon>
        <taxon>Trichoplax</taxon>
    </lineage>
</organism>
<dbReference type="AlphaFoldDB" id="B3RMZ2"/>
<dbReference type="OMA" id="ICEISCC"/>
<dbReference type="PRINTS" id="PR00237">
    <property type="entry name" value="GPCRRHODOPSN"/>
</dbReference>